<proteinExistence type="predicted"/>
<evidence type="ECO:0008006" key="3">
    <source>
        <dbReference type="Google" id="ProtNLM"/>
    </source>
</evidence>
<evidence type="ECO:0000313" key="1">
    <source>
        <dbReference type="EMBL" id="KAK3402557.1"/>
    </source>
</evidence>
<dbReference type="AlphaFoldDB" id="A0AAE0PMK6"/>
<dbReference type="EMBL" id="JAUTDP010000001">
    <property type="protein sequence ID" value="KAK3402557.1"/>
    <property type="molecule type" value="Genomic_DNA"/>
</dbReference>
<evidence type="ECO:0000313" key="2">
    <source>
        <dbReference type="Proteomes" id="UP001281003"/>
    </source>
</evidence>
<reference evidence="1" key="2">
    <citation type="submission" date="2023-07" db="EMBL/GenBank/DDBJ databases">
        <authorList>
            <consortium name="Lawrence Berkeley National Laboratory"/>
            <person name="Haridas S."/>
            <person name="Hensen N."/>
            <person name="Bonometti L."/>
            <person name="Westerberg I."/>
            <person name="Brannstrom I.O."/>
            <person name="Guillou S."/>
            <person name="Cros-Aarteil S."/>
            <person name="Calhoun S."/>
            <person name="Kuo A."/>
            <person name="Mondo S."/>
            <person name="Pangilinan J."/>
            <person name="Riley R."/>
            <person name="LaButti K."/>
            <person name="Andreopoulos B."/>
            <person name="Lipzen A."/>
            <person name="Chen C."/>
            <person name="Yanf M."/>
            <person name="Daum C."/>
            <person name="Ng V."/>
            <person name="Clum A."/>
            <person name="Steindorff A."/>
            <person name="Ohm R."/>
            <person name="Martin F."/>
            <person name="Silar P."/>
            <person name="Natvig D."/>
            <person name="Lalanne C."/>
            <person name="Gautier V."/>
            <person name="Ament-velasquez S.L."/>
            <person name="Kruys A."/>
            <person name="Hutchinson M.I."/>
            <person name="Powell A.J."/>
            <person name="Barry K."/>
            <person name="Miller A.N."/>
            <person name="Grigoriev I.V."/>
            <person name="Debuchy R."/>
            <person name="Gladieux P."/>
            <person name="Thoren M.H."/>
            <person name="Johannesson H."/>
        </authorList>
    </citation>
    <scope>NUCLEOTIDE SEQUENCE</scope>
    <source>
        <strain evidence="1">FGSC 1904</strain>
    </source>
</reference>
<reference evidence="1" key="1">
    <citation type="journal article" date="2023" name="Mol. Phylogenet. Evol.">
        <title>Genome-scale phylogeny and comparative genomics of the fungal order Sordariales.</title>
        <authorList>
            <person name="Hensen N."/>
            <person name="Bonometti L."/>
            <person name="Westerberg I."/>
            <person name="Brannstrom I.O."/>
            <person name="Guillou S."/>
            <person name="Cros-Aarteil S."/>
            <person name="Calhoun S."/>
            <person name="Haridas S."/>
            <person name="Kuo A."/>
            <person name="Mondo S."/>
            <person name="Pangilinan J."/>
            <person name="Riley R."/>
            <person name="LaButti K."/>
            <person name="Andreopoulos B."/>
            <person name="Lipzen A."/>
            <person name="Chen C."/>
            <person name="Yan M."/>
            <person name="Daum C."/>
            <person name="Ng V."/>
            <person name="Clum A."/>
            <person name="Steindorff A."/>
            <person name="Ohm R.A."/>
            <person name="Martin F."/>
            <person name="Silar P."/>
            <person name="Natvig D.O."/>
            <person name="Lalanne C."/>
            <person name="Gautier V."/>
            <person name="Ament-Velasquez S.L."/>
            <person name="Kruys A."/>
            <person name="Hutchinson M.I."/>
            <person name="Powell A.J."/>
            <person name="Barry K."/>
            <person name="Miller A.N."/>
            <person name="Grigoriev I.V."/>
            <person name="Debuchy R."/>
            <person name="Gladieux P."/>
            <person name="Hiltunen Thoren M."/>
            <person name="Johannesson H."/>
        </authorList>
    </citation>
    <scope>NUCLEOTIDE SEQUENCE</scope>
    <source>
        <strain evidence="1">FGSC 1904</strain>
    </source>
</reference>
<comment type="caution">
    <text evidence="1">The sequence shown here is derived from an EMBL/GenBank/DDBJ whole genome shotgun (WGS) entry which is preliminary data.</text>
</comment>
<protein>
    <recommendedName>
        <fullName evidence="3">Myb-like domain-containing protein</fullName>
    </recommendedName>
</protein>
<dbReference type="Proteomes" id="UP001281003">
    <property type="component" value="Unassembled WGS sequence"/>
</dbReference>
<gene>
    <name evidence="1" type="ORF">B0T20DRAFT_2420</name>
</gene>
<accession>A0AAE0PMK6</accession>
<keyword evidence="2" id="KW-1185">Reference proteome</keyword>
<name>A0AAE0PMK6_SORBR</name>
<sequence length="223" mass="24773">MLIVCLWTREAFGGLLSGTEESRGETSPSKRDIKSQVSSGVINLVGLALCYRLFDPSNFIFLLFLVVVFCSSQNETMCQLSPGQALQPIAGPEKRFSSLIKGPDSTCPDALRPAAQPQQQAPQADMLPVKFFWHCRLEYLGCMGKMDKLTEQEPLAPQFQECEQAKVTGQPPAKKSRTNTPWTAAEEHRLKQMRGAGNSWAEIAKVCCRKPLLMIRVHPANTF</sequence>
<organism evidence="1 2">
    <name type="scientific">Sordaria brevicollis</name>
    <dbReference type="NCBI Taxonomy" id="83679"/>
    <lineage>
        <taxon>Eukaryota</taxon>
        <taxon>Fungi</taxon>
        <taxon>Dikarya</taxon>
        <taxon>Ascomycota</taxon>
        <taxon>Pezizomycotina</taxon>
        <taxon>Sordariomycetes</taxon>
        <taxon>Sordariomycetidae</taxon>
        <taxon>Sordariales</taxon>
        <taxon>Sordariaceae</taxon>
        <taxon>Sordaria</taxon>
    </lineage>
</organism>